<gene>
    <name evidence="2" type="ORF">SAMN04488693_1522</name>
</gene>
<feature type="domain" description="DUF305" evidence="1">
    <location>
        <begin position="27"/>
        <end position="178"/>
    </location>
</feature>
<dbReference type="STRING" id="335973.SAMN04488693_1522"/>
<dbReference type="Gene3D" id="1.20.1260.10">
    <property type="match status" value="1"/>
</dbReference>
<dbReference type="InterPro" id="IPR012347">
    <property type="entry name" value="Ferritin-like"/>
</dbReference>
<dbReference type="InterPro" id="IPR005183">
    <property type="entry name" value="DUF305_CopM-like"/>
</dbReference>
<accession>A0A1G8QFQ3</accession>
<dbReference type="EMBL" id="FNDT01000052">
    <property type="protein sequence ID" value="SDJ03521.1"/>
    <property type="molecule type" value="Genomic_DNA"/>
</dbReference>
<dbReference type="Pfam" id="PF03713">
    <property type="entry name" value="DUF305"/>
    <property type="match status" value="1"/>
</dbReference>
<dbReference type="RefSeq" id="WP_090588590.1">
    <property type="nucleotide sequence ID" value="NZ_FNDT01000052.1"/>
</dbReference>
<dbReference type="PANTHER" id="PTHR36933:SF1">
    <property type="entry name" value="SLL0788 PROTEIN"/>
    <property type="match status" value="1"/>
</dbReference>
<sequence length="182" mass="20403">MTQPMPTPPTSHKFAQILADLEGEQLETTFLAAVIPHHQDAVEMAQLELKNGSSPDIRTHAENIIGNQQHQIDQFTTWLKEWYGLTPEEAVDQAPENAREVMQTMQDHTQKVLKELAAVPSSEDFDVAFVREMIPHHHSGIAELLEIQSRAVHPQLRISAAEGITTQQAQAVNFRTWLAAQS</sequence>
<evidence type="ECO:0000313" key="3">
    <source>
        <dbReference type="Proteomes" id="UP000199258"/>
    </source>
</evidence>
<evidence type="ECO:0000313" key="2">
    <source>
        <dbReference type="EMBL" id="SDJ03521.1"/>
    </source>
</evidence>
<evidence type="ECO:0000259" key="1">
    <source>
        <dbReference type="Pfam" id="PF03713"/>
    </source>
</evidence>
<reference evidence="2 3" key="1">
    <citation type="submission" date="2016-10" db="EMBL/GenBank/DDBJ databases">
        <authorList>
            <person name="de Groot N.N."/>
        </authorList>
    </citation>
    <scope>NUCLEOTIDE SEQUENCE [LARGE SCALE GENOMIC DNA]</scope>
    <source>
        <strain evidence="2 3">NP_1H</strain>
    </source>
</reference>
<protein>
    <submittedName>
        <fullName evidence="2">Uncharacterized conserved protein, DUF305 family</fullName>
    </submittedName>
</protein>
<proteinExistence type="predicted"/>
<dbReference type="AlphaFoldDB" id="A0A1G8QFQ3"/>
<dbReference type="OrthoDB" id="26872at2"/>
<dbReference type="PANTHER" id="PTHR36933">
    <property type="entry name" value="SLL0788 PROTEIN"/>
    <property type="match status" value="1"/>
</dbReference>
<name>A0A1G8QFQ3_9MICC</name>
<dbReference type="Proteomes" id="UP000199258">
    <property type="component" value="Unassembled WGS sequence"/>
</dbReference>
<organism evidence="2 3">
    <name type="scientific">Arthrobacter subterraneus</name>
    <dbReference type="NCBI Taxonomy" id="335973"/>
    <lineage>
        <taxon>Bacteria</taxon>
        <taxon>Bacillati</taxon>
        <taxon>Actinomycetota</taxon>
        <taxon>Actinomycetes</taxon>
        <taxon>Micrococcales</taxon>
        <taxon>Micrococcaceae</taxon>
        <taxon>Arthrobacter</taxon>
    </lineage>
</organism>
<keyword evidence="3" id="KW-1185">Reference proteome</keyword>